<gene>
    <name evidence="1" type="ORF">CS063_02955</name>
</gene>
<dbReference type="Proteomes" id="UP000224460">
    <property type="component" value="Unassembled WGS sequence"/>
</dbReference>
<organism evidence="1 2">
    <name type="scientific">Sporanaerobium hydrogeniformans</name>
    <dbReference type="NCBI Taxonomy" id="3072179"/>
    <lineage>
        <taxon>Bacteria</taxon>
        <taxon>Bacillati</taxon>
        <taxon>Bacillota</taxon>
        <taxon>Clostridia</taxon>
        <taxon>Lachnospirales</taxon>
        <taxon>Lachnospiraceae</taxon>
        <taxon>Sporanaerobium</taxon>
    </lineage>
</organism>
<evidence type="ECO:0000313" key="1">
    <source>
        <dbReference type="EMBL" id="PHV71545.1"/>
    </source>
</evidence>
<comment type="caution">
    <text evidence="1">The sequence shown here is derived from an EMBL/GenBank/DDBJ whole genome shotgun (WGS) entry which is preliminary data.</text>
</comment>
<proteinExistence type="predicted"/>
<reference evidence="1" key="1">
    <citation type="submission" date="2017-10" db="EMBL/GenBank/DDBJ databases">
        <title>Genome sequence of cellulolytic Lachnospiraceae bacterium XHS1971 isolated from hotspring sediment.</title>
        <authorList>
            <person name="Vasudevan G."/>
            <person name="Joshi A.J."/>
            <person name="Hivarkar S."/>
            <person name="Lanjekar V.B."/>
            <person name="Dhakephalkar P.K."/>
            <person name="Dagar S."/>
        </authorList>
    </citation>
    <scope>NUCLEOTIDE SEQUENCE</scope>
    <source>
        <strain evidence="1">XHS1971</strain>
    </source>
</reference>
<accession>A0AC61DF71</accession>
<keyword evidence="2" id="KW-1185">Reference proteome</keyword>
<evidence type="ECO:0000313" key="2">
    <source>
        <dbReference type="Proteomes" id="UP000224460"/>
    </source>
</evidence>
<dbReference type="EMBL" id="PEDL01000002">
    <property type="protein sequence ID" value="PHV71545.1"/>
    <property type="molecule type" value="Genomic_DNA"/>
</dbReference>
<protein>
    <submittedName>
        <fullName evidence="1">tRNA 2-thiocytidine(32) synthetase TtcA</fullName>
    </submittedName>
</protein>
<sequence>MEKYQEIEQSLIKKFRKCIWSQFIKGVRDYELVKEGDKIAVCISGGKDSMLLAKCMQELKKHRKVNFELEFIVMDPGYNEVNRAQIIENAKLMNIPIHIFESDIFDIVAEVEETPCYLCARMRRGYLYKEAQALGCNKIALGHHFDDVIETILMGMLYGAQIQTMMPKLHSTNFEGMELIRPLYMVREEEIIAWKNYHELQFLQCACRFTEACSLGDHQGGGSKRQAMKRLIKRFRQENPYIEMNIFRSVHNVNLNTIIGYHDDEKQYSFLDTYDKKNS</sequence>
<name>A0AC61DF71_9FIRM</name>